<proteinExistence type="predicted"/>
<dbReference type="EMBL" id="CYZH01000007">
    <property type="protein sequence ID" value="CUO28509.1"/>
    <property type="molecule type" value="Genomic_DNA"/>
</dbReference>
<organism evidence="1 2">
    <name type="scientific">Bacteroides finegoldii</name>
    <dbReference type="NCBI Taxonomy" id="338188"/>
    <lineage>
        <taxon>Bacteria</taxon>
        <taxon>Pseudomonadati</taxon>
        <taxon>Bacteroidota</taxon>
        <taxon>Bacteroidia</taxon>
        <taxon>Bacteroidales</taxon>
        <taxon>Bacteroidaceae</taxon>
        <taxon>Bacteroides</taxon>
    </lineage>
</organism>
<reference evidence="1 2" key="1">
    <citation type="submission" date="2015-09" db="EMBL/GenBank/DDBJ databases">
        <authorList>
            <consortium name="Pathogen Informatics"/>
        </authorList>
    </citation>
    <scope>NUCLEOTIDE SEQUENCE [LARGE SCALE GENOMIC DNA]</scope>
    <source>
        <strain evidence="1 2">2789STDY5608840</strain>
    </source>
</reference>
<sequence length="43" mass="5087">MQESKDYISKLSHHLFWDIDISNADMDKTIEPNTLELLKKLPQ</sequence>
<accession>A0A174DW74</accession>
<dbReference type="RefSeq" id="WP_262714028.1">
    <property type="nucleotide sequence ID" value="NZ_VWAF01000021.1"/>
</dbReference>
<evidence type="ECO:0000313" key="1">
    <source>
        <dbReference type="EMBL" id="CUO28509.1"/>
    </source>
</evidence>
<name>A0A174DW74_9BACE</name>
<evidence type="ECO:0000313" key="2">
    <source>
        <dbReference type="Proteomes" id="UP000095517"/>
    </source>
</evidence>
<dbReference type="AlphaFoldDB" id="A0A174DW74"/>
<dbReference type="Proteomes" id="UP000095517">
    <property type="component" value="Unassembled WGS sequence"/>
</dbReference>
<protein>
    <submittedName>
        <fullName evidence="1">Uncharacterized protein</fullName>
    </submittedName>
</protein>
<gene>
    <name evidence="1" type="ORF">ERS852397_01728</name>
</gene>